<keyword evidence="1" id="KW-0812">Transmembrane</keyword>
<reference evidence="2" key="1">
    <citation type="journal article" date="2013" name="BMC Genomics">
        <title>Unscrambling butterfly oogenesis.</title>
        <authorList>
            <person name="Carter J.M."/>
            <person name="Baker S.C."/>
            <person name="Pink R."/>
            <person name="Carter D.R."/>
            <person name="Collins A."/>
            <person name="Tomlin J."/>
            <person name="Gibbs M."/>
            <person name="Breuker C.J."/>
        </authorList>
    </citation>
    <scope>NUCLEOTIDE SEQUENCE</scope>
    <source>
        <tissue evidence="2">Ovary</tissue>
    </source>
</reference>
<dbReference type="AlphaFoldDB" id="S4NWF6"/>
<protein>
    <submittedName>
        <fullName evidence="2">Uncharacterized protein</fullName>
    </submittedName>
</protein>
<sequence length="67" mass="8093">YCRSIFIIYSIICCYKTCYVFWMRNKTLPRDACAYILTLLRTKNRMEPIFSAEQVPLARDFTLRKRS</sequence>
<feature type="non-terminal residue" evidence="2">
    <location>
        <position position="1"/>
    </location>
</feature>
<proteinExistence type="predicted"/>
<keyword evidence="1" id="KW-1133">Transmembrane helix</keyword>
<organism evidence="2">
    <name type="scientific">Pararge aegeria</name>
    <name type="common">speckled wood butterfly</name>
    <dbReference type="NCBI Taxonomy" id="116150"/>
    <lineage>
        <taxon>Eukaryota</taxon>
        <taxon>Metazoa</taxon>
        <taxon>Ecdysozoa</taxon>
        <taxon>Arthropoda</taxon>
        <taxon>Hexapoda</taxon>
        <taxon>Insecta</taxon>
        <taxon>Pterygota</taxon>
        <taxon>Neoptera</taxon>
        <taxon>Endopterygota</taxon>
        <taxon>Lepidoptera</taxon>
        <taxon>Glossata</taxon>
        <taxon>Ditrysia</taxon>
        <taxon>Papilionoidea</taxon>
        <taxon>Nymphalidae</taxon>
        <taxon>Satyrinae</taxon>
        <taxon>Satyrini</taxon>
        <taxon>Parargina</taxon>
        <taxon>Pararge</taxon>
    </lineage>
</organism>
<evidence type="ECO:0000256" key="1">
    <source>
        <dbReference type="SAM" id="Phobius"/>
    </source>
</evidence>
<keyword evidence="1" id="KW-0472">Membrane</keyword>
<feature type="transmembrane region" description="Helical" evidence="1">
    <location>
        <begin position="6"/>
        <end position="22"/>
    </location>
</feature>
<name>S4NWF6_9NEOP</name>
<evidence type="ECO:0000313" key="2">
    <source>
        <dbReference type="EMBL" id="JAA79993.1"/>
    </source>
</evidence>
<reference evidence="2" key="2">
    <citation type="submission" date="2013-05" db="EMBL/GenBank/DDBJ databases">
        <authorList>
            <person name="Carter J.-M."/>
            <person name="Baker S.C."/>
            <person name="Pink R."/>
            <person name="Carter D.R.F."/>
            <person name="Collins A."/>
            <person name="Tomlin J."/>
            <person name="Gibbs M."/>
            <person name="Breuker C.J."/>
        </authorList>
    </citation>
    <scope>NUCLEOTIDE SEQUENCE</scope>
    <source>
        <tissue evidence="2">Ovary</tissue>
    </source>
</reference>
<accession>S4NWF6</accession>
<dbReference type="EMBL" id="GAIX01012567">
    <property type="protein sequence ID" value="JAA79993.1"/>
    <property type="molecule type" value="Transcribed_RNA"/>
</dbReference>